<evidence type="ECO:0000313" key="5">
    <source>
        <dbReference type="Proteomes" id="UP000483379"/>
    </source>
</evidence>
<dbReference type="SUPFAM" id="SSF52833">
    <property type="entry name" value="Thioredoxin-like"/>
    <property type="match status" value="2"/>
</dbReference>
<dbReference type="AlphaFoldDB" id="A0A6M0JZH1"/>
<feature type="chain" id="PRO_5026757560" evidence="2">
    <location>
        <begin position="24"/>
        <end position="351"/>
    </location>
</feature>
<dbReference type="Pfam" id="PF13098">
    <property type="entry name" value="Thioredoxin_2"/>
    <property type="match status" value="2"/>
</dbReference>
<accession>A0A6M0JZH1</accession>
<comment type="caution">
    <text evidence="4">The sequence shown here is derived from an EMBL/GenBank/DDBJ whole genome shotgun (WGS) entry which is preliminary data.</text>
</comment>
<dbReference type="InterPro" id="IPR012336">
    <property type="entry name" value="Thioredoxin-like_fold"/>
</dbReference>
<dbReference type="PANTHER" id="PTHR15337:SF11">
    <property type="entry name" value="THIOREDOXIN DOMAIN-CONTAINING PROTEIN"/>
    <property type="match status" value="1"/>
</dbReference>
<dbReference type="PANTHER" id="PTHR15337">
    <property type="entry name" value="ANTERIOR GRADIENT PROTEIN-RELATED"/>
    <property type="match status" value="1"/>
</dbReference>
<feature type="domain" description="Thioredoxin" evidence="3">
    <location>
        <begin position="20"/>
        <end position="175"/>
    </location>
</feature>
<sequence>MRSTPRQLTALALGALLAMPTLAQDAGEATQTADTPKGKVTGGKMSTHPDWFKESFLDIAEDVDEAAEDDKHVILFLEMNGCPYCFKMIEENFKGAPYSDFIQETFDVIALNVLGDREVALNAETSLTEKALAQQLGVSYTPTVVFLNQSNDPVARINGYRNPDDFKDVLDYVAAKAYASQTLAQYLQTRKTQPSYSFRDHPQFRDIDDLSSVGDKPLALLFEDAACVACDALHDGHLGDPKVNEALKGFVVVRLDDRSDEPITAPDGTKTTPKALAETLGITYEPTLVLYDKGQEILRIESMLYRYHFLGLLEYVGERHYEEYPNDPFDYINAKTAKLTSEGKDVSISDE</sequence>
<feature type="signal peptide" evidence="2">
    <location>
        <begin position="1"/>
        <end position="23"/>
    </location>
</feature>
<dbReference type="PROSITE" id="PS51352">
    <property type="entry name" value="THIOREDOXIN_2"/>
    <property type="match status" value="1"/>
</dbReference>
<dbReference type="InterPro" id="IPR013766">
    <property type="entry name" value="Thioredoxin_domain"/>
</dbReference>
<protein>
    <submittedName>
        <fullName evidence="4">Thioredoxin fold domain-containing protein</fullName>
    </submittedName>
</protein>
<keyword evidence="5" id="KW-1185">Reference proteome</keyword>
<dbReference type="InterPro" id="IPR051099">
    <property type="entry name" value="AGR/TXD"/>
</dbReference>
<reference evidence="4 5" key="1">
    <citation type="submission" date="2020-02" db="EMBL/GenBank/DDBJ databases">
        <title>Genome sequences of Thiorhodococcus mannitoliphagus and Thiorhodococcus minor, purple sulfur photosynthetic bacteria in the gammaproteobacterial family, Chromatiaceae.</title>
        <authorList>
            <person name="Aviles F.A."/>
            <person name="Meyer T.E."/>
            <person name="Kyndt J.A."/>
        </authorList>
    </citation>
    <scope>NUCLEOTIDE SEQUENCE [LARGE SCALE GENOMIC DNA]</scope>
    <source>
        <strain evidence="4 5">DSM 11518</strain>
    </source>
</reference>
<dbReference type="RefSeq" id="WP_164453393.1">
    <property type="nucleotide sequence ID" value="NZ_JAAIJQ010000038.1"/>
</dbReference>
<gene>
    <name evidence="4" type="ORF">G3446_13680</name>
</gene>
<dbReference type="Proteomes" id="UP000483379">
    <property type="component" value="Unassembled WGS sequence"/>
</dbReference>
<proteinExistence type="predicted"/>
<dbReference type="InterPro" id="IPR036249">
    <property type="entry name" value="Thioredoxin-like_sf"/>
</dbReference>
<evidence type="ECO:0000259" key="3">
    <source>
        <dbReference type="PROSITE" id="PS51352"/>
    </source>
</evidence>
<evidence type="ECO:0000256" key="2">
    <source>
        <dbReference type="SAM" id="SignalP"/>
    </source>
</evidence>
<dbReference type="EMBL" id="JAAIJQ010000038">
    <property type="protein sequence ID" value="NEV62928.1"/>
    <property type="molecule type" value="Genomic_DNA"/>
</dbReference>
<organism evidence="4 5">
    <name type="scientific">Thiorhodococcus minor</name>
    <dbReference type="NCBI Taxonomy" id="57489"/>
    <lineage>
        <taxon>Bacteria</taxon>
        <taxon>Pseudomonadati</taxon>
        <taxon>Pseudomonadota</taxon>
        <taxon>Gammaproteobacteria</taxon>
        <taxon>Chromatiales</taxon>
        <taxon>Chromatiaceae</taxon>
        <taxon>Thiorhodococcus</taxon>
    </lineage>
</organism>
<dbReference type="Gene3D" id="3.40.30.10">
    <property type="entry name" value="Glutaredoxin"/>
    <property type="match status" value="2"/>
</dbReference>
<keyword evidence="1 2" id="KW-0732">Signal</keyword>
<name>A0A6M0JZH1_9GAMM</name>
<evidence type="ECO:0000313" key="4">
    <source>
        <dbReference type="EMBL" id="NEV62928.1"/>
    </source>
</evidence>
<evidence type="ECO:0000256" key="1">
    <source>
        <dbReference type="ARBA" id="ARBA00022729"/>
    </source>
</evidence>